<comment type="function">
    <text evidence="6">Involved in correct processing of both the 5' and 3' ends of 23S rRNA precursor. Processes 30S rRNA precursor transcript even in absence of ribonuclease 3 (Rnc); Rnc processes 30S rRNA into smaller rRNA precursors.</text>
</comment>
<feature type="active site" evidence="6">
    <location>
        <position position="33"/>
    </location>
</feature>
<evidence type="ECO:0000256" key="4">
    <source>
        <dbReference type="ARBA" id="ARBA00022759"/>
    </source>
</evidence>
<comment type="subcellular location">
    <subcellularLocation>
        <location evidence="6">Cytoplasm</location>
    </subcellularLocation>
</comment>
<dbReference type="HAMAP" id="MF_01468">
    <property type="entry name" value="RNase_Mini_III"/>
    <property type="match status" value="1"/>
</dbReference>
<evidence type="ECO:0000256" key="1">
    <source>
        <dbReference type="ARBA" id="ARBA00022517"/>
    </source>
</evidence>
<dbReference type="Pfam" id="PF00636">
    <property type="entry name" value="Ribonuclease_3"/>
    <property type="match status" value="1"/>
</dbReference>
<dbReference type="GO" id="GO:0004525">
    <property type="term" value="F:ribonuclease III activity"/>
    <property type="evidence" value="ECO:0007669"/>
    <property type="project" value="InterPro"/>
</dbReference>
<evidence type="ECO:0000256" key="3">
    <source>
        <dbReference type="ARBA" id="ARBA00022722"/>
    </source>
</evidence>
<evidence type="ECO:0000256" key="2">
    <source>
        <dbReference type="ARBA" id="ARBA00022552"/>
    </source>
</evidence>
<comment type="caution">
    <text evidence="8">The sequence shown here is derived from an EMBL/GenBank/DDBJ whole genome shotgun (WGS) entry which is preliminary data.</text>
</comment>
<comment type="cofactor">
    <cofactor evidence="6">
        <name>Mg(2+)</name>
        <dbReference type="ChEBI" id="CHEBI:18420"/>
    </cofactor>
</comment>
<dbReference type="PIRSF" id="PIRSF005520">
    <property type="entry name" value="UCP005520"/>
    <property type="match status" value="1"/>
</dbReference>
<dbReference type="GO" id="GO:0019843">
    <property type="term" value="F:rRNA binding"/>
    <property type="evidence" value="ECO:0007669"/>
    <property type="project" value="UniProtKB-UniRule"/>
</dbReference>
<evidence type="ECO:0000259" key="7">
    <source>
        <dbReference type="SMART" id="SM00535"/>
    </source>
</evidence>
<keyword evidence="9" id="KW-1185">Reference proteome</keyword>
<keyword evidence="6" id="KW-0699">rRNA-binding</keyword>
<dbReference type="EMBL" id="JACHEN010000023">
    <property type="protein sequence ID" value="MBB6217434.1"/>
    <property type="molecule type" value="Genomic_DNA"/>
</dbReference>
<dbReference type="PANTHER" id="PTHR34276">
    <property type="entry name" value="MINI-RIBONUCLEASE 3"/>
    <property type="match status" value="1"/>
</dbReference>
<keyword evidence="4 6" id="KW-0255">Endonuclease</keyword>
<keyword evidence="6" id="KW-0694">RNA-binding</keyword>
<protein>
    <recommendedName>
        <fullName evidence="6">Mini-ribonuclease 3</fullName>
        <shortName evidence="6">Mini-3</shortName>
        <shortName evidence="6">Mini-RNase 3</shortName>
        <ecNumber evidence="6">3.1.26.-</ecNumber>
    </recommendedName>
    <alternativeName>
        <fullName evidence="6">Mini-RNase III</fullName>
        <shortName evidence="6">Mini-III</shortName>
    </alternativeName>
</protein>
<proteinExistence type="inferred from homology"/>
<reference evidence="8 9" key="1">
    <citation type="submission" date="2020-08" db="EMBL/GenBank/DDBJ databases">
        <title>Genomic Encyclopedia of Type Strains, Phase IV (KMG-IV): sequencing the most valuable type-strain genomes for metagenomic binning, comparative biology and taxonomic classification.</title>
        <authorList>
            <person name="Goeker M."/>
        </authorList>
    </citation>
    <scope>NUCLEOTIDE SEQUENCE [LARGE SCALE GENOMIC DNA]</scope>
    <source>
        <strain evidence="8 9">DSM 103526</strain>
    </source>
</reference>
<dbReference type="AlphaFoldDB" id="A0A841KUQ9"/>
<comment type="subunit">
    <text evidence="6">Homodimer.</text>
</comment>
<organism evidence="8 9">
    <name type="scientific">Anaerosolibacter carboniphilus</name>
    <dbReference type="NCBI Taxonomy" id="1417629"/>
    <lineage>
        <taxon>Bacteria</taxon>
        <taxon>Bacillati</taxon>
        <taxon>Bacillota</taxon>
        <taxon>Clostridia</taxon>
        <taxon>Peptostreptococcales</taxon>
        <taxon>Thermotaleaceae</taxon>
        <taxon>Anaerosolibacter</taxon>
    </lineage>
</organism>
<keyword evidence="5 6" id="KW-0378">Hydrolase</keyword>
<dbReference type="InterPro" id="IPR000999">
    <property type="entry name" value="RNase_III_dom"/>
</dbReference>
<accession>A0A841KUQ9</accession>
<dbReference type="EC" id="3.1.26.-" evidence="6"/>
<dbReference type="GO" id="GO:0006364">
    <property type="term" value="P:rRNA processing"/>
    <property type="evidence" value="ECO:0007669"/>
    <property type="project" value="UniProtKB-UniRule"/>
</dbReference>
<evidence type="ECO:0000313" key="9">
    <source>
        <dbReference type="Proteomes" id="UP000579281"/>
    </source>
</evidence>
<dbReference type="Gene3D" id="1.10.1520.10">
    <property type="entry name" value="Ribonuclease III domain"/>
    <property type="match status" value="1"/>
</dbReference>
<dbReference type="SMART" id="SM00535">
    <property type="entry name" value="RIBOc"/>
    <property type="match status" value="1"/>
</dbReference>
<dbReference type="GO" id="GO:0005737">
    <property type="term" value="C:cytoplasm"/>
    <property type="evidence" value="ECO:0007669"/>
    <property type="project" value="UniProtKB-SubCell"/>
</dbReference>
<dbReference type="InterPro" id="IPR008226">
    <property type="entry name" value="Mini3_fam"/>
</dbReference>
<dbReference type="PANTHER" id="PTHR34276:SF1">
    <property type="entry name" value="MINI-RIBONUCLEASE 3"/>
    <property type="match status" value="1"/>
</dbReference>
<keyword evidence="6" id="KW-0460">Magnesium</keyword>
<evidence type="ECO:0000313" key="8">
    <source>
        <dbReference type="EMBL" id="MBB6217434.1"/>
    </source>
</evidence>
<keyword evidence="1 6" id="KW-0690">Ribosome biogenesis</keyword>
<gene>
    <name evidence="6" type="primary">mrnC</name>
    <name evidence="8" type="ORF">HNQ80_003553</name>
</gene>
<dbReference type="Proteomes" id="UP000579281">
    <property type="component" value="Unassembled WGS sequence"/>
</dbReference>
<keyword evidence="6" id="KW-0963">Cytoplasm</keyword>
<evidence type="ECO:0000256" key="6">
    <source>
        <dbReference type="HAMAP-Rule" id="MF_01468"/>
    </source>
</evidence>
<keyword evidence="3 6" id="KW-0540">Nuclease</keyword>
<dbReference type="SUPFAM" id="SSF69065">
    <property type="entry name" value="RNase III domain-like"/>
    <property type="match status" value="1"/>
</dbReference>
<feature type="domain" description="RNase III" evidence="7">
    <location>
        <begin position="9"/>
        <end position="145"/>
    </location>
</feature>
<keyword evidence="2 6" id="KW-0698">rRNA processing</keyword>
<name>A0A841KUQ9_9FIRM</name>
<evidence type="ECO:0000256" key="5">
    <source>
        <dbReference type="ARBA" id="ARBA00022801"/>
    </source>
</evidence>
<dbReference type="InterPro" id="IPR036389">
    <property type="entry name" value="RNase_III_sf"/>
</dbReference>
<comment type="similarity">
    <text evidence="6">Belongs to the MrnC RNase family.</text>
</comment>
<sequence>MMKKDFLASLGIEERTPEEIHFISPLVYAYIGDAVYEVYIRDYIINKYGGNVNTLHKIATRFVKAAAQAAAVHGLEHQLSEEEWSVIKRGRNQKSGSVPKNANLADYRYATGFEALIGYLYLMDKHERIEEIVEKAIAIIEEKTKELE</sequence>